<dbReference type="InterPro" id="IPR034751">
    <property type="entry name" value="Yippee"/>
</dbReference>
<accession>A0AAV9HC40</accession>
<keyword evidence="3" id="KW-0862">Zinc</keyword>
<evidence type="ECO:0000256" key="2">
    <source>
        <dbReference type="ARBA" id="ARBA00022723"/>
    </source>
</evidence>
<dbReference type="Proteomes" id="UP001321749">
    <property type="component" value="Unassembled WGS sequence"/>
</dbReference>
<evidence type="ECO:0000313" key="7">
    <source>
        <dbReference type="Proteomes" id="UP001321749"/>
    </source>
</evidence>
<organism evidence="6 7">
    <name type="scientific">Cladorrhinum samala</name>
    <dbReference type="NCBI Taxonomy" id="585594"/>
    <lineage>
        <taxon>Eukaryota</taxon>
        <taxon>Fungi</taxon>
        <taxon>Dikarya</taxon>
        <taxon>Ascomycota</taxon>
        <taxon>Pezizomycotina</taxon>
        <taxon>Sordariomycetes</taxon>
        <taxon>Sordariomycetidae</taxon>
        <taxon>Sordariales</taxon>
        <taxon>Podosporaceae</taxon>
        <taxon>Cladorrhinum</taxon>
    </lineage>
</organism>
<evidence type="ECO:0000256" key="4">
    <source>
        <dbReference type="SAM" id="MobiDB-lite"/>
    </source>
</evidence>
<feature type="region of interest" description="Disordered" evidence="4">
    <location>
        <begin position="36"/>
        <end position="61"/>
    </location>
</feature>
<comment type="caution">
    <text evidence="6">The sequence shown here is derived from an EMBL/GenBank/DDBJ whole genome shotgun (WGS) entry which is preliminary data.</text>
</comment>
<dbReference type="GO" id="GO:0046872">
    <property type="term" value="F:metal ion binding"/>
    <property type="evidence" value="ECO:0007669"/>
    <property type="project" value="UniProtKB-KW"/>
</dbReference>
<reference evidence="6" key="1">
    <citation type="journal article" date="2023" name="Mol. Phylogenet. Evol.">
        <title>Genome-scale phylogeny and comparative genomics of the fungal order Sordariales.</title>
        <authorList>
            <person name="Hensen N."/>
            <person name="Bonometti L."/>
            <person name="Westerberg I."/>
            <person name="Brannstrom I.O."/>
            <person name="Guillou S."/>
            <person name="Cros-Aarteil S."/>
            <person name="Calhoun S."/>
            <person name="Haridas S."/>
            <person name="Kuo A."/>
            <person name="Mondo S."/>
            <person name="Pangilinan J."/>
            <person name="Riley R."/>
            <person name="LaButti K."/>
            <person name="Andreopoulos B."/>
            <person name="Lipzen A."/>
            <person name="Chen C."/>
            <person name="Yan M."/>
            <person name="Daum C."/>
            <person name="Ng V."/>
            <person name="Clum A."/>
            <person name="Steindorff A."/>
            <person name="Ohm R.A."/>
            <person name="Martin F."/>
            <person name="Silar P."/>
            <person name="Natvig D.O."/>
            <person name="Lalanne C."/>
            <person name="Gautier V."/>
            <person name="Ament-Velasquez S.L."/>
            <person name="Kruys A."/>
            <person name="Hutchinson M.I."/>
            <person name="Powell A.J."/>
            <person name="Barry K."/>
            <person name="Miller A.N."/>
            <person name="Grigoriev I.V."/>
            <person name="Debuchy R."/>
            <person name="Gladieux P."/>
            <person name="Hiltunen Thoren M."/>
            <person name="Johannesson H."/>
        </authorList>
    </citation>
    <scope>NUCLEOTIDE SEQUENCE</scope>
    <source>
        <strain evidence="6">PSN324</strain>
    </source>
</reference>
<dbReference type="InterPro" id="IPR004910">
    <property type="entry name" value="Yippee/Mis18/Cereblon"/>
</dbReference>
<dbReference type="InterPro" id="IPR039058">
    <property type="entry name" value="Yippee_fam"/>
</dbReference>
<feature type="compositionally biased region" description="Basic and acidic residues" evidence="4">
    <location>
        <begin position="188"/>
        <end position="206"/>
    </location>
</feature>
<keyword evidence="7" id="KW-1185">Reference proteome</keyword>
<dbReference type="AlphaFoldDB" id="A0AAV9HC40"/>
<dbReference type="PANTHER" id="PTHR13848">
    <property type="entry name" value="PROTEIN YIPPEE-LIKE CG15309-RELATED"/>
    <property type="match status" value="1"/>
</dbReference>
<dbReference type="PROSITE" id="PS51792">
    <property type="entry name" value="YIPPEE"/>
    <property type="match status" value="1"/>
</dbReference>
<proteinExistence type="inferred from homology"/>
<feature type="domain" description="Yippee" evidence="5">
    <location>
        <begin position="64"/>
        <end position="182"/>
    </location>
</feature>
<evidence type="ECO:0000256" key="1">
    <source>
        <dbReference type="ARBA" id="ARBA00005613"/>
    </source>
</evidence>
<evidence type="ECO:0000256" key="3">
    <source>
        <dbReference type="ARBA" id="ARBA00022833"/>
    </source>
</evidence>
<protein>
    <submittedName>
        <fullName evidence="6">Yippee-like protein</fullName>
    </submittedName>
</protein>
<dbReference type="Pfam" id="PF03226">
    <property type="entry name" value="Yippee-Mis18"/>
    <property type="match status" value="1"/>
</dbReference>
<evidence type="ECO:0000259" key="5">
    <source>
        <dbReference type="PROSITE" id="PS51792"/>
    </source>
</evidence>
<comment type="similarity">
    <text evidence="1">Belongs to the yippee family.</text>
</comment>
<sequence length="261" mass="28981">MFAELISFRTTASVAEPSSENPKFPLYLLPSSFKVNGRKRQPQDQHQNFLPAPPPTKLSRTGPSTLRCLACRTDLAFQSQIVSKGFHGRHGRAYLVSPPPPASLPTHNSAPLDPEQKKELLNTRLGPKETRQLVTGSHVVADLFCQTCDAKLGWKYVDAGEQDQKYKVGKFILETARVVVEHGLEHVEDQHHKGEKGGKLVTKRDGVNSAQEQDGDGIQFDSDDEDECDEIFAGVWDPELVAKRRNERAQAYNLPSAAGKR</sequence>
<gene>
    <name evidence="6" type="ORF">QBC42DRAFT_234600</name>
</gene>
<dbReference type="EMBL" id="MU865079">
    <property type="protein sequence ID" value="KAK4458200.1"/>
    <property type="molecule type" value="Genomic_DNA"/>
</dbReference>
<reference evidence="6" key="2">
    <citation type="submission" date="2023-06" db="EMBL/GenBank/DDBJ databases">
        <authorList>
            <consortium name="Lawrence Berkeley National Laboratory"/>
            <person name="Mondo S.J."/>
            <person name="Hensen N."/>
            <person name="Bonometti L."/>
            <person name="Westerberg I."/>
            <person name="Brannstrom I.O."/>
            <person name="Guillou S."/>
            <person name="Cros-Aarteil S."/>
            <person name="Calhoun S."/>
            <person name="Haridas S."/>
            <person name="Kuo A."/>
            <person name="Pangilinan J."/>
            <person name="Riley R."/>
            <person name="Labutti K."/>
            <person name="Andreopoulos B."/>
            <person name="Lipzen A."/>
            <person name="Chen C."/>
            <person name="Yanf M."/>
            <person name="Daum C."/>
            <person name="Ng V."/>
            <person name="Clum A."/>
            <person name="Steindorff A."/>
            <person name="Ohm R."/>
            <person name="Martin F."/>
            <person name="Silar P."/>
            <person name="Natvig D."/>
            <person name="Lalanne C."/>
            <person name="Gautier V."/>
            <person name="Ament-Velasquez S.L."/>
            <person name="Kruys A."/>
            <person name="Hutchinson M.I."/>
            <person name="Powell A.J."/>
            <person name="Barry K."/>
            <person name="Miller A.N."/>
            <person name="Grigoriev I.V."/>
            <person name="Debuchy R."/>
            <person name="Gladieux P."/>
            <person name="Thoren M.H."/>
            <person name="Johannesson H."/>
        </authorList>
    </citation>
    <scope>NUCLEOTIDE SEQUENCE</scope>
    <source>
        <strain evidence="6">PSN324</strain>
    </source>
</reference>
<evidence type="ECO:0000313" key="6">
    <source>
        <dbReference type="EMBL" id="KAK4458200.1"/>
    </source>
</evidence>
<feature type="region of interest" description="Disordered" evidence="4">
    <location>
        <begin position="188"/>
        <end position="222"/>
    </location>
</feature>
<name>A0AAV9HC40_9PEZI</name>
<keyword evidence="2" id="KW-0479">Metal-binding</keyword>